<reference evidence="1 2" key="1">
    <citation type="submission" date="2019-03" db="EMBL/GenBank/DDBJ databases">
        <title>Genomic Encyclopedia of Type Strains, Phase IV (KMG-IV): sequencing the most valuable type-strain genomes for metagenomic binning, comparative biology and taxonomic classification.</title>
        <authorList>
            <person name="Goeker M."/>
        </authorList>
    </citation>
    <scope>NUCLEOTIDE SEQUENCE [LARGE SCALE GENOMIC DNA]</scope>
    <source>
        <strain evidence="1 2">DSM 100059</strain>
    </source>
</reference>
<dbReference type="EMBL" id="SODV01000001">
    <property type="protein sequence ID" value="TDX01938.1"/>
    <property type="molecule type" value="Genomic_DNA"/>
</dbReference>
<dbReference type="Proteomes" id="UP000294498">
    <property type="component" value="Unassembled WGS sequence"/>
</dbReference>
<organism evidence="1 2">
    <name type="scientific">Dinghuibacter silviterrae</name>
    <dbReference type="NCBI Taxonomy" id="1539049"/>
    <lineage>
        <taxon>Bacteria</taxon>
        <taxon>Pseudomonadati</taxon>
        <taxon>Bacteroidota</taxon>
        <taxon>Chitinophagia</taxon>
        <taxon>Chitinophagales</taxon>
        <taxon>Chitinophagaceae</taxon>
        <taxon>Dinghuibacter</taxon>
    </lineage>
</organism>
<name>A0A4R8DVI7_9BACT</name>
<dbReference type="AlphaFoldDB" id="A0A4R8DVI7"/>
<evidence type="ECO:0000313" key="2">
    <source>
        <dbReference type="Proteomes" id="UP000294498"/>
    </source>
</evidence>
<evidence type="ECO:0000313" key="1">
    <source>
        <dbReference type="EMBL" id="TDX01938.1"/>
    </source>
</evidence>
<sequence>MPSGRAAAERPVVQRVNIKQENGKYYPPAHPTGAVYDTATAPNDQKEKITRNLAGDPDLIQSIQEEWGLRMDGVGPVARALFTGSQARLRATALYDASQDKDADIKTLLNAQKKWQDYLVQTGIPKEAIFSVHRSFGLEYEFANWELTDEGEDVPSHTEVGKSAPFSSLLGVPFTLETDAAKELEIVSPPLLAGQAAGGIDKAFIKSVHEKMIAGLVNLRENSEAATIRDEDFEDMGLGKNWAWGPAAARLKIKTGDNEKWGHKANQIGYQLNLAMKAPELAAQVNAGGAGGIEGHQTAYENALAKLRNRARAVGAGAGDRAAALAPVFTLFAKGLSNFVAIPTIAYAAQDHVAVDHVNDLHSHVKDLHAFWIKDSVQNTVMSALEAAGQQARDDMYAMVRDEAMHHPMKALANEVPEYGMGPHLRDQKENVKTAIGNCLTQLTERLAAAGYARVNTPKVNFLEEDLTSGRGVRQDTFANLRASNSGQMHLAEFRSNEKTDAFLG</sequence>
<protein>
    <submittedName>
        <fullName evidence="1">Uncharacterized protein</fullName>
    </submittedName>
</protein>
<proteinExistence type="predicted"/>
<gene>
    <name evidence="1" type="ORF">EDB95_2985</name>
</gene>
<accession>A0A4R8DVI7</accession>
<comment type="caution">
    <text evidence="1">The sequence shown here is derived from an EMBL/GenBank/DDBJ whole genome shotgun (WGS) entry which is preliminary data.</text>
</comment>
<keyword evidence="2" id="KW-1185">Reference proteome</keyword>